<dbReference type="AlphaFoldDB" id="A0A0F9LF32"/>
<proteinExistence type="predicted"/>
<dbReference type="EMBL" id="LAZR01006249">
    <property type="protein sequence ID" value="KKM93569.1"/>
    <property type="molecule type" value="Genomic_DNA"/>
</dbReference>
<protein>
    <submittedName>
        <fullName evidence="1">Uncharacterized protein</fullName>
    </submittedName>
</protein>
<comment type="caution">
    <text evidence="1">The sequence shown here is derived from an EMBL/GenBank/DDBJ whole genome shotgun (WGS) entry which is preliminary data.</text>
</comment>
<evidence type="ECO:0000313" key="1">
    <source>
        <dbReference type="EMBL" id="KKM93569.1"/>
    </source>
</evidence>
<gene>
    <name evidence="1" type="ORF">LCGC14_1207130</name>
</gene>
<organism evidence="1">
    <name type="scientific">marine sediment metagenome</name>
    <dbReference type="NCBI Taxonomy" id="412755"/>
    <lineage>
        <taxon>unclassified sequences</taxon>
        <taxon>metagenomes</taxon>
        <taxon>ecological metagenomes</taxon>
    </lineage>
</organism>
<reference evidence="1" key="1">
    <citation type="journal article" date="2015" name="Nature">
        <title>Complex archaea that bridge the gap between prokaryotes and eukaryotes.</title>
        <authorList>
            <person name="Spang A."/>
            <person name="Saw J.H."/>
            <person name="Jorgensen S.L."/>
            <person name="Zaremba-Niedzwiedzka K."/>
            <person name="Martijn J."/>
            <person name="Lind A.E."/>
            <person name="van Eijk R."/>
            <person name="Schleper C."/>
            <person name="Guy L."/>
            <person name="Ettema T.J."/>
        </authorList>
    </citation>
    <scope>NUCLEOTIDE SEQUENCE</scope>
</reference>
<accession>A0A0F9LF32</accession>
<sequence>MPAPKWETHSSAWSRVFGFRKHGKGGAWVSDAGCPIRMRGYTELWLGDLDAKLRKKIDTALRRGYALERNSQLRPVLDMLEKVAPKQMPPIGYVGKTELSLFLATEDEADDFQRELNANTVMTEAFKGSRIIVREGRNSWWLIYVDLFKPRGEGGCTKHMAPCFTELRVTIDEWMKPGASVREEFARWCAEDNRVIKIPFDSHLKRGVK</sequence>
<name>A0A0F9LF32_9ZZZZ</name>